<evidence type="ECO:0000256" key="2">
    <source>
        <dbReference type="ARBA" id="ARBA00023015"/>
    </source>
</evidence>
<dbReference type="Proteomes" id="UP000533306">
    <property type="component" value="Unassembled WGS sequence"/>
</dbReference>
<sequence>MNATVPDAYHELISLYLRQWSVLRSRLKRQTGSHELAEDALQETWLRLSRMKGGPIDIRDQHAFILRVASNIAIDLARRENRHGGRCISDEAVLAAIEDACPSPERVVIDRDQLRLLVLALSQLPARPRRALLMNRCDGLTHREIAARLGVSESMVARYLVQALRHCRDHFRDQH</sequence>
<dbReference type="CDD" id="cd06171">
    <property type="entry name" value="Sigma70_r4"/>
    <property type="match status" value="1"/>
</dbReference>
<feature type="domain" description="RNA polymerase sigma factor 70 region 4 type 2" evidence="6">
    <location>
        <begin position="115"/>
        <end position="167"/>
    </location>
</feature>
<dbReference type="PANTHER" id="PTHR43133">
    <property type="entry name" value="RNA POLYMERASE ECF-TYPE SIGMA FACTO"/>
    <property type="match status" value="1"/>
</dbReference>
<keyword evidence="2" id="KW-0805">Transcription regulation</keyword>
<dbReference type="Gene3D" id="1.10.10.10">
    <property type="entry name" value="Winged helix-like DNA-binding domain superfamily/Winged helix DNA-binding domain"/>
    <property type="match status" value="1"/>
</dbReference>
<evidence type="ECO:0000256" key="4">
    <source>
        <dbReference type="ARBA" id="ARBA00023163"/>
    </source>
</evidence>
<dbReference type="GO" id="GO:0003677">
    <property type="term" value="F:DNA binding"/>
    <property type="evidence" value="ECO:0007669"/>
    <property type="project" value="InterPro"/>
</dbReference>
<dbReference type="SUPFAM" id="SSF88659">
    <property type="entry name" value="Sigma3 and sigma4 domains of RNA polymerase sigma factors"/>
    <property type="match status" value="1"/>
</dbReference>
<dbReference type="InterPro" id="IPR007627">
    <property type="entry name" value="RNA_pol_sigma70_r2"/>
</dbReference>
<dbReference type="PANTHER" id="PTHR43133:SF63">
    <property type="entry name" value="RNA POLYMERASE SIGMA FACTOR FECI-RELATED"/>
    <property type="match status" value="1"/>
</dbReference>
<feature type="domain" description="RNA polymerase sigma-70 region 2" evidence="5">
    <location>
        <begin position="23"/>
        <end position="82"/>
    </location>
</feature>
<evidence type="ECO:0000256" key="1">
    <source>
        <dbReference type="ARBA" id="ARBA00010641"/>
    </source>
</evidence>
<evidence type="ECO:0000259" key="5">
    <source>
        <dbReference type="Pfam" id="PF04542"/>
    </source>
</evidence>
<dbReference type="InterPro" id="IPR039425">
    <property type="entry name" value="RNA_pol_sigma-70-like"/>
</dbReference>
<name>A0A7W9S4M9_9HYPH</name>
<dbReference type="InterPro" id="IPR013325">
    <property type="entry name" value="RNA_pol_sigma_r2"/>
</dbReference>
<dbReference type="Pfam" id="PF08281">
    <property type="entry name" value="Sigma70_r4_2"/>
    <property type="match status" value="1"/>
</dbReference>
<dbReference type="NCBIfam" id="TIGR02937">
    <property type="entry name" value="sigma70-ECF"/>
    <property type="match status" value="1"/>
</dbReference>
<keyword evidence="4" id="KW-0804">Transcription</keyword>
<dbReference type="GO" id="GO:0006352">
    <property type="term" value="P:DNA-templated transcription initiation"/>
    <property type="evidence" value="ECO:0007669"/>
    <property type="project" value="InterPro"/>
</dbReference>
<dbReference type="Pfam" id="PF04542">
    <property type="entry name" value="Sigma70_r2"/>
    <property type="match status" value="1"/>
</dbReference>
<keyword evidence="3" id="KW-0731">Sigma factor</keyword>
<proteinExistence type="inferred from homology"/>
<protein>
    <submittedName>
        <fullName evidence="7">RNA polymerase sigma-70 factor (ECF subfamily)</fullName>
    </submittedName>
</protein>
<dbReference type="InterPro" id="IPR013324">
    <property type="entry name" value="RNA_pol_sigma_r3/r4-like"/>
</dbReference>
<gene>
    <name evidence="7" type="ORF">HNR59_003411</name>
</gene>
<dbReference type="InterPro" id="IPR013249">
    <property type="entry name" value="RNA_pol_sigma70_r4_t2"/>
</dbReference>
<comment type="caution">
    <text evidence="7">The sequence shown here is derived from an EMBL/GenBank/DDBJ whole genome shotgun (WGS) entry which is preliminary data.</text>
</comment>
<dbReference type="RefSeq" id="WP_183832197.1">
    <property type="nucleotide sequence ID" value="NZ_JACHEU010000003.1"/>
</dbReference>
<dbReference type="GO" id="GO:0016987">
    <property type="term" value="F:sigma factor activity"/>
    <property type="evidence" value="ECO:0007669"/>
    <property type="project" value="UniProtKB-KW"/>
</dbReference>
<keyword evidence="8" id="KW-1185">Reference proteome</keyword>
<dbReference type="AlphaFoldDB" id="A0A7W9S4M9"/>
<evidence type="ECO:0000256" key="3">
    <source>
        <dbReference type="ARBA" id="ARBA00023082"/>
    </source>
</evidence>
<reference evidence="7 8" key="1">
    <citation type="submission" date="2020-08" db="EMBL/GenBank/DDBJ databases">
        <title>Genomic Encyclopedia of Type Strains, Phase IV (KMG-IV): sequencing the most valuable type-strain genomes for metagenomic binning, comparative biology and taxonomic classification.</title>
        <authorList>
            <person name="Goeker M."/>
        </authorList>
    </citation>
    <scope>NUCLEOTIDE SEQUENCE [LARGE SCALE GENOMIC DNA]</scope>
    <source>
        <strain evidence="7 8">DSM 11099</strain>
    </source>
</reference>
<dbReference type="Gene3D" id="1.10.1740.10">
    <property type="match status" value="1"/>
</dbReference>
<dbReference type="InterPro" id="IPR036388">
    <property type="entry name" value="WH-like_DNA-bd_sf"/>
</dbReference>
<dbReference type="SUPFAM" id="SSF88946">
    <property type="entry name" value="Sigma2 domain of RNA polymerase sigma factors"/>
    <property type="match status" value="1"/>
</dbReference>
<dbReference type="InterPro" id="IPR014284">
    <property type="entry name" value="RNA_pol_sigma-70_dom"/>
</dbReference>
<comment type="similarity">
    <text evidence="1">Belongs to the sigma-70 factor family. ECF subfamily.</text>
</comment>
<evidence type="ECO:0000259" key="6">
    <source>
        <dbReference type="Pfam" id="PF08281"/>
    </source>
</evidence>
<accession>A0A7W9S4M9</accession>
<dbReference type="EMBL" id="JACHEU010000003">
    <property type="protein sequence ID" value="MBB6014017.1"/>
    <property type="molecule type" value="Genomic_DNA"/>
</dbReference>
<evidence type="ECO:0000313" key="7">
    <source>
        <dbReference type="EMBL" id="MBB6014017.1"/>
    </source>
</evidence>
<organism evidence="7 8">
    <name type="scientific">Aquamicrobium lusatiense</name>
    <dbReference type="NCBI Taxonomy" id="89772"/>
    <lineage>
        <taxon>Bacteria</taxon>
        <taxon>Pseudomonadati</taxon>
        <taxon>Pseudomonadota</taxon>
        <taxon>Alphaproteobacteria</taxon>
        <taxon>Hyphomicrobiales</taxon>
        <taxon>Phyllobacteriaceae</taxon>
        <taxon>Aquamicrobium</taxon>
    </lineage>
</organism>
<evidence type="ECO:0000313" key="8">
    <source>
        <dbReference type="Proteomes" id="UP000533306"/>
    </source>
</evidence>